<comment type="caution">
    <text evidence="1">The sequence shown here is derived from an EMBL/GenBank/DDBJ whole genome shotgun (WGS) entry which is preliminary data.</text>
</comment>
<keyword evidence="2" id="KW-1185">Reference proteome</keyword>
<evidence type="ECO:0000313" key="2">
    <source>
        <dbReference type="Proteomes" id="UP000587760"/>
    </source>
</evidence>
<dbReference type="EMBL" id="JACHGJ010000004">
    <property type="protein sequence ID" value="MBB6480917.1"/>
    <property type="molecule type" value="Genomic_DNA"/>
</dbReference>
<gene>
    <name evidence="1" type="ORF">HNR50_002590</name>
</gene>
<evidence type="ECO:0000313" key="1">
    <source>
        <dbReference type="EMBL" id="MBB6480917.1"/>
    </source>
</evidence>
<name>A0A841RCG0_9SPIO</name>
<dbReference type="Proteomes" id="UP000587760">
    <property type="component" value="Unassembled WGS sequence"/>
</dbReference>
<protein>
    <submittedName>
        <fullName evidence="1">Fe-S-cluster formation regulator IscX/YfhJ</fullName>
    </submittedName>
</protein>
<proteinExistence type="predicted"/>
<dbReference type="RefSeq" id="WP_184747161.1">
    <property type="nucleotide sequence ID" value="NZ_JACHGJ010000004.1"/>
</dbReference>
<sequence length="296" mass="34474">MDIAGLLGTFSTSLGFYIDEFNRIFIHVSENLPIVGNQIEARLGEIRTLQETEKDDSELLKSLVEDLGQVRIPIFEIIIEMQRQDIINQQLNHLVDAVTDVREIIVEDEAFFEDFDKKKGSSELKEDYRHLFTLVSFLLNNLEKQMGHINNDLTDLVDIMDQRFSDLHTRIIALYNDRKEIDRSDKKNNQAVLSAVKSTKTLSFELEQYSNFFKRLRILQEDLNRELVLCISLKEDVETNLNDLGGPLPLKECRFTSTIIQKIVDKLSVEEERQALRDEYSELHIEESFTRDVVLF</sequence>
<organism evidence="1 2">
    <name type="scientific">Spirochaeta isovalerica</name>
    <dbReference type="NCBI Taxonomy" id="150"/>
    <lineage>
        <taxon>Bacteria</taxon>
        <taxon>Pseudomonadati</taxon>
        <taxon>Spirochaetota</taxon>
        <taxon>Spirochaetia</taxon>
        <taxon>Spirochaetales</taxon>
        <taxon>Spirochaetaceae</taxon>
        <taxon>Spirochaeta</taxon>
    </lineage>
</organism>
<accession>A0A841RCG0</accession>
<dbReference type="AlphaFoldDB" id="A0A841RCG0"/>
<reference evidence="1 2" key="1">
    <citation type="submission" date="2020-08" db="EMBL/GenBank/DDBJ databases">
        <title>Genomic Encyclopedia of Type Strains, Phase IV (KMG-IV): sequencing the most valuable type-strain genomes for metagenomic binning, comparative biology and taxonomic classification.</title>
        <authorList>
            <person name="Goeker M."/>
        </authorList>
    </citation>
    <scope>NUCLEOTIDE SEQUENCE [LARGE SCALE GENOMIC DNA]</scope>
    <source>
        <strain evidence="1 2">DSM 2461</strain>
    </source>
</reference>